<sequence>METEDFIPLGRSAIVAAFPFKRGGTFIGPPLLSAWKACTPLRANNSRRKGVENTFTCLLFEFCIPTRTPNTVLYGVVGDTMWGDLDIVQCFML</sequence>
<keyword evidence="2" id="KW-1185">Reference proteome</keyword>
<reference evidence="1 2" key="1">
    <citation type="submission" date="2021-06" db="EMBL/GenBank/DDBJ databases">
        <title>Caerostris extrusa draft genome.</title>
        <authorList>
            <person name="Kono N."/>
            <person name="Arakawa K."/>
        </authorList>
    </citation>
    <scope>NUCLEOTIDE SEQUENCE [LARGE SCALE GENOMIC DNA]</scope>
</reference>
<gene>
    <name evidence="1" type="ORF">CEXT_642201</name>
</gene>
<comment type="caution">
    <text evidence="1">The sequence shown here is derived from an EMBL/GenBank/DDBJ whole genome shotgun (WGS) entry which is preliminary data.</text>
</comment>
<dbReference type="AlphaFoldDB" id="A0AAV4WCC3"/>
<accession>A0AAV4WCC3</accession>
<proteinExistence type="predicted"/>
<dbReference type="Proteomes" id="UP001054945">
    <property type="component" value="Unassembled WGS sequence"/>
</dbReference>
<organism evidence="1 2">
    <name type="scientific">Caerostris extrusa</name>
    <name type="common">Bark spider</name>
    <name type="synonym">Caerostris bankana</name>
    <dbReference type="NCBI Taxonomy" id="172846"/>
    <lineage>
        <taxon>Eukaryota</taxon>
        <taxon>Metazoa</taxon>
        <taxon>Ecdysozoa</taxon>
        <taxon>Arthropoda</taxon>
        <taxon>Chelicerata</taxon>
        <taxon>Arachnida</taxon>
        <taxon>Araneae</taxon>
        <taxon>Araneomorphae</taxon>
        <taxon>Entelegynae</taxon>
        <taxon>Araneoidea</taxon>
        <taxon>Araneidae</taxon>
        <taxon>Caerostris</taxon>
    </lineage>
</organism>
<name>A0AAV4WCC3_CAEEX</name>
<evidence type="ECO:0000313" key="2">
    <source>
        <dbReference type="Proteomes" id="UP001054945"/>
    </source>
</evidence>
<evidence type="ECO:0000313" key="1">
    <source>
        <dbReference type="EMBL" id="GIY80496.1"/>
    </source>
</evidence>
<dbReference type="EMBL" id="BPLR01016015">
    <property type="protein sequence ID" value="GIY80496.1"/>
    <property type="molecule type" value="Genomic_DNA"/>
</dbReference>
<protein>
    <submittedName>
        <fullName evidence="1">Uncharacterized protein</fullName>
    </submittedName>
</protein>